<protein>
    <submittedName>
        <fullName evidence="1">Uncharacterized protein</fullName>
    </submittedName>
</protein>
<dbReference type="AlphaFoldDB" id="C6XEC6"/>
<gene>
    <name evidence="1" type="ordered locus">Msip34_1656</name>
</gene>
<dbReference type="STRING" id="582744.Msip34_1656"/>
<dbReference type="HOGENOM" id="CLU_2753231_0_0_4"/>
<dbReference type="KEGG" id="mei:Msip34_1656"/>
<dbReference type="Proteomes" id="UP000002743">
    <property type="component" value="Chromosome"/>
</dbReference>
<dbReference type="RefSeq" id="WP_015830316.1">
    <property type="nucleotide sequence ID" value="NC_012969.1"/>
</dbReference>
<sequence length="70" mass="7878">MKILGLTKDGLNTAYIVQITHDEYSKVMKNAWRSEDLKELKPGEEVCLAAGYDFTTKIESAITAFTRAHD</sequence>
<reference evidence="1 2" key="2">
    <citation type="journal article" date="2011" name="J. Bacteriol.">
        <title>Genomes of three methylotrophs from a single niche uncover genetic and metabolic divergence of Methylophilaceae.</title>
        <authorList>
            <person name="Lapidus A."/>
            <person name="Clum A."/>
            <person name="Labutti K."/>
            <person name="Kaluzhnaya M.G."/>
            <person name="Lim S."/>
            <person name="Beck D.A."/>
            <person name="Glavina Del Rio T."/>
            <person name="Nolan M."/>
            <person name="Mavromatis K."/>
            <person name="Huntemann M."/>
            <person name="Lucas S."/>
            <person name="Lidstrom M.E."/>
            <person name="Ivanova N."/>
            <person name="Chistoserdova L."/>
        </authorList>
    </citation>
    <scope>NUCLEOTIDE SEQUENCE [LARGE SCALE GENOMIC DNA]</scope>
    <source>
        <strain evidence="1 2">SIP3-4</strain>
    </source>
</reference>
<dbReference type="EMBL" id="CP001674">
    <property type="protein sequence ID" value="ACT50901.1"/>
    <property type="molecule type" value="Genomic_DNA"/>
</dbReference>
<evidence type="ECO:0000313" key="1">
    <source>
        <dbReference type="EMBL" id="ACT50901.1"/>
    </source>
</evidence>
<evidence type="ECO:0000313" key="2">
    <source>
        <dbReference type="Proteomes" id="UP000002743"/>
    </source>
</evidence>
<organism evidence="1 2">
    <name type="scientific">Methylovorus glucosotrophus (strain SIP3-4)</name>
    <dbReference type="NCBI Taxonomy" id="582744"/>
    <lineage>
        <taxon>Bacteria</taxon>
        <taxon>Pseudomonadati</taxon>
        <taxon>Pseudomonadota</taxon>
        <taxon>Betaproteobacteria</taxon>
        <taxon>Nitrosomonadales</taxon>
        <taxon>Methylophilaceae</taxon>
        <taxon>Methylovorus</taxon>
    </lineage>
</organism>
<accession>C6XEC6</accession>
<reference evidence="2" key="1">
    <citation type="submission" date="2009-07" db="EMBL/GenBank/DDBJ databases">
        <title>Complete sequence of chromosome of Methylovorus sp. SIP3-4.</title>
        <authorList>
            <person name="Lucas S."/>
            <person name="Copeland A."/>
            <person name="Lapidus A."/>
            <person name="Glavina del Rio T."/>
            <person name="Tice H."/>
            <person name="Bruce D."/>
            <person name="Goodwin L."/>
            <person name="Pitluck S."/>
            <person name="Clum A."/>
            <person name="Larimer F."/>
            <person name="Land M."/>
            <person name="Hauser L."/>
            <person name="Kyrpides N."/>
            <person name="Mikhailova N."/>
            <person name="Kayluzhnaya M."/>
            <person name="Chistoserdova L."/>
        </authorList>
    </citation>
    <scope>NUCLEOTIDE SEQUENCE [LARGE SCALE GENOMIC DNA]</scope>
    <source>
        <strain evidence="2">SIP3-4</strain>
    </source>
</reference>
<name>C6XEC6_METGS</name>
<keyword evidence="2" id="KW-1185">Reference proteome</keyword>
<proteinExistence type="predicted"/>